<dbReference type="GO" id="GO:0003677">
    <property type="term" value="F:DNA binding"/>
    <property type="evidence" value="ECO:0007669"/>
    <property type="project" value="UniProtKB-UniRule"/>
</dbReference>
<feature type="binding site" evidence="6">
    <location>
        <begin position="126"/>
        <end position="128"/>
    </location>
    <ligand>
        <name>biotin</name>
        <dbReference type="ChEBI" id="CHEBI:57586"/>
    </ligand>
</feature>
<dbReference type="PATRIC" id="fig|45073.5.peg.683"/>
<dbReference type="InterPro" id="IPR003142">
    <property type="entry name" value="BPL_C"/>
</dbReference>
<dbReference type="InterPro" id="IPR008988">
    <property type="entry name" value="Transcriptional_repressor_C"/>
</dbReference>
<dbReference type="PROSITE" id="PS51733">
    <property type="entry name" value="BPL_LPL_CATALYTIC"/>
    <property type="match status" value="1"/>
</dbReference>
<feature type="binding site" evidence="6">
    <location>
        <position position="194"/>
    </location>
    <ligand>
        <name>biotin</name>
        <dbReference type="ChEBI" id="CHEBI:57586"/>
    </ligand>
</feature>
<dbReference type="EMBL" id="LNYS01000006">
    <property type="protein sequence ID" value="KTD51806.1"/>
    <property type="molecule type" value="Genomic_DNA"/>
</dbReference>
<dbReference type="Gene3D" id="1.10.10.10">
    <property type="entry name" value="Winged helix-like DNA-binding domain superfamily/Winged helix DNA-binding domain"/>
    <property type="match status" value="1"/>
</dbReference>
<keyword evidence="9" id="KW-1185">Reference proteome</keyword>
<evidence type="ECO:0000259" key="7">
    <source>
        <dbReference type="PROSITE" id="PS51733"/>
    </source>
</evidence>
<dbReference type="PANTHER" id="PTHR12835:SF5">
    <property type="entry name" value="BIOTIN--PROTEIN LIGASE"/>
    <property type="match status" value="1"/>
</dbReference>
<evidence type="ECO:0000256" key="6">
    <source>
        <dbReference type="HAMAP-Rule" id="MF_00978"/>
    </source>
</evidence>
<dbReference type="Pfam" id="PF02237">
    <property type="entry name" value="BPL_C"/>
    <property type="match status" value="1"/>
</dbReference>
<accession>A0A0W0Y5E2</accession>
<dbReference type="Pfam" id="PF08279">
    <property type="entry name" value="HTH_11"/>
    <property type="match status" value="1"/>
</dbReference>
<evidence type="ECO:0000313" key="8">
    <source>
        <dbReference type="EMBL" id="KTD51806.1"/>
    </source>
</evidence>
<dbReference type="HAMAP" id="MF_00978">
    <property type="entry name" value="Bifunct_BirA"/>
    <property type="match status" value="1"/>
</dbReference>
<evidence type="ECO:0000313" key="9">
    <source>
        <dbReference type="Proteomes" id="UP000054618"/>
    </source>
</evidence>
<feature type="binding site" evidence="6">
    <location>
        <position position="122"/>
    </location>
    <ligand>
        <name>biotin</name>
        <dbReference type="ChEBI" id="CHEBI:57586"/>
    </ligand>
</feature>
<feature type="binding site" evidence="6">
    <location>
        <begin position="100"/>
        <end position="102"/>
    </location>
    <ligand>
        <name>biotin</name>
        <dbReference type="ChEBI" id="CHEBI:57586"/>
    </ligand>
</feature>
<keyword evidence="3 6" id="KW-0067">ATP-binding</keyword>
<dbReference type="RefSeq" id="WP_058506755.1">
    <property type="nucleotide sequence ID" value="NZ_CAAAIK010000027.1"/>
</dbReference>
<comment type="similarity">
    <text evidence="6">Belongs to the biotin--protein ligase family.</text>
</comment>
<evidence type="ECO:0000256" key="2">
    <source>
        <dbReference type="ARBA" id="ARBA00022741"/>
    </source>
</evidence>
<dbReference type="Proteomes" id="UP000054618">
    <property type="component" value="Unassembled WGS sequence"/>
</dbReference>
<gene>
    <name evidence="6 8" type="primary">birA</name>
    <name evidence="8" type="ORF">Lqui_0650</name>
</gene>
<keyword evidence="1 6" id="KW-0436">Ligase</keyword>
<evidence type="ECO:0000256" key="5">
    <source>
        <dbReference type="ARBA" id="ARBA00047846"/>
    </source>
</evidence>
<evidence type="ECO:0000256" key="3">
    <source>
        <dbReference type="ARBA" id="ARBA00022840"/>
    </source>
</evidence>
<evidence type="ECO:0000256" key="1">
    <source>
        <dbReference type="ARBA" id="ARBA00022598"/>
    </source>
</evidence>
<dbReference type="GO" id="GO:0006355">
    <property type="term" value="P:regulation of DNA-templated transcription"/>
    <property type="evidence" value="ECO:0007669"/>
    <property type="project" value="UniProtKB-UniRule"/>
</dbReference>
<feature type="domain" description="BPL/LPL catalytic" evidence="7">
    <location>
        <begin position="84"/>
        <end position="266"/>
    </location>
</feature>
<comment type="function">
    <text evidence="6">Acts both as a biotin--[acetyl-CoA-carboxylase] ligase and a biotin-operon repressor. In the presence of ATP, BirA activates biotin to form the BirA-biotinyl-5'-adenylate (BirA-bio-5'-AMP or holoBirA) complex. HoloBirA can either transfer the biotinyl moiety to the biotin carboxyl carrier protein (BCCP) subunit of acetyl-CoA carboxylase, or bind to the biotin operator site and inhibit transcription of the operon.</text>
</comment>
<dbReference type="STRING" id="45073.Lqui_0650"/>
<dbReference type="SUPFAM" id="SSF46785">
    <property type="entry name" value="Winged helix' DNA-binding domain"/>
    <property type="match status" value="1"/>
</dbReference>
<dbReference type="CDD" id="cd16442">
    <property type="entry name" value="BPL"/>
    <property type="match status" value="1"/>
</dbReference>
<dbReference type="InterPro" id="IPR036390">
    <property type="entry name" value="WH_DNA-bd_sf"/>
</dbReference>
<dbReference type="SUPFAM" id="SSF50037">
    <property type="entry name" value="C-terminal domain of transcriptional repressors"/>
    <property type="match status" value="1"/>
</dbReference>
<dbReference type="InterPro" id="IPR013196">
    <property type="entry name" value="HTH_11"/>
</dbReference>
<dbReference type="PANTHER" id="PTHR12835">
    <property type="entry name" value="BIOTIN PROTEIN LIGASE"/>
    <property type="match status" value="1"/>
</dbReference>
<dbReference type="Gene3D" id="3.30.930.10">
    <property type="entry name" value="Bira Bifunctional Protein, Domain 2"/>
    <property type="match status" value="1"/>
</dbReference>
<dbReference type="GO" id="GO:0005524">
    <property type="term" value="F:ATP binding"/>
    <property type="evidence" value="ECO:0007669"/>
    <property type="project" value="UniProtKB-UniRule"/>
</dbReference>
<name>A0A0W0Y5E2_9GAMM</name>
<sequence>MRSSDIKTFTTIQRQILHLLADGSCQSGEYLAQQFGVSRTAIWKQIHQLTLLGLSIESLPKQGYRLLKPFIPLDKEIILSQLPGHLKNETTVYQFSEIDSSNRFLKDLPIQKNLTICCTEKQTHGRGRFGRSWASPFGENIYLSVRWEMYESLSRLSGLSLAVSLAVVRALHNVGVQNDIQIKWPNDLIWQGKKLGGILIEMIAESHSSASVIIGIGINVNTDPNESDLSNNPWCSLLEIGGQYWDRNRLIAEIVSILDQDIERFLKNGFSSFLPVWNQHDYLRGKTITVQQFNSRITGKACGIDPYGQLCLRDNEGLVHYLSSGDTSLSGF</sequence>
<dbReference type="Gene3D" id="2.30.30.100">
    <property type="match status" value="1"/>
</dbReference>
<dbReference type="EC" id="6.3.4.15" evidence="6"/>
<keyword evidence="2 6" id="KW-0547">Nucleotide-binding</keyword>
<dbReference type="GO" id="GO:0004077">
    <property type="term" value="F:biotin--[biotin carboxyl-carrier protein] ligase activity"/>
    <property type="evidence" value="ECO:0007669"/>
    <property type="project" value="UniProtKB-UniRule"/>
</dbReference>
<dbReference type="SUPFAM" id="SSF55681">
    <property type="entry name" value="Class II aaRS and biotin synthetases"/>
    <property type="match status" value="1"/>
</dbReference>
<dbReference type="OrthoDB" id="9807064at2"/>
<keyword evidence="6" id="KW-0678">Repressor</keyword>
<keyword evidence="6" id="KW-0238">DNA-binding</keyword>
<dbReference type="InterPro" id="IPR036388">
    <property type="entry name" value="WH-like_DNA-bd_sf"/>
</dbReference>
<keyword evidence="4 6" id="KW-0092">Biotin</keyword>
<dbReference type="InterPro" id="IPR045864">
    <property type="entry name" value="aa-tRNA-synth_II/BPL/LPL"/>
</dbReference>
<protein>
    <recommendedName>
        <fullName evidence="6">Bifunctional ligase/repressor BirA</fullName>
    </recommendedName>
    <alternativeName>
        <fullName evidence="6">Biotin operon repressor</fullName>
    </alternativeName>
    <alternativeName>
        <fullName evidence="6">Biotin--[acetyl-CoA-carboxylase] ligase</fullName>
        <ecNumber evidence="6">6.3.4.15</ecNumber>
    </alternativeName>
    <alternativeName>
        <fullName evidence="6">Biotin--protein ligase</fullName>
    </alternativeName>
    <alternativeName>
        <fullName evidence="6">Biotin-[acetyl-CoA carboxylase] synthetase</fullName>
    </alternativeName>
</protein>
<reference evidence="8 9" key="1">
    <citation type="submission" date="2015-11" db="EMBL/GenBank/DDBJ databases">
        <title>Genomic analysis of 38 Legionella species identifies large and diverse effector repertoires.</title>
        <authorList>
            <person name="Burstein D."/>
            <person name="Amaro F."/>
            <person name="Zusman T."/>
            <person name="Lifshitz Z."/>
            <person name="Cohen O."/>
            <person name="Gilbert J.A."/>
            <person name="Pupko T."/>
            <person name="Shuman H.A."/>
            <person name="Segal G."/>
        </authorList>
    </citation>
    <scope>NUCLEOTIDE SEQUENCE [LARGE SCALE GENOMIC DNA]</scope>
    <source>
        <strain evidence="8 9">CDC#1442-AUS-E</strain>
    </source>
</reference>
<dbReference type="InterPro" id="IPR004143">
    <property type="entry name" value="BPL_LPL_catalytic"/>
</dbReference>
<keyword evidence="6" id="KW-0804">Transcription</keyword>
<organism evidence="8 9">
    <name type="scientific">Legionella quinlivanii</name>
    <dbReference type="NCBI Taxonomy" id="45073"/>
    <lineage>
        <taxon>Bacteria</taxon>
        <taxon>Pseudomonadati</taxon>
        <taxon>Pseudomonadota</taxon>
        <taxon>Gammaproteobacteria</taxon>
        <taxon>Legionellales</taxon>
        <taxon>Legionellaceae</taxon>
        <taxon>Legionella</taxon>
    </lineage>
</organism>
<comment type="catalytic activity">
    <reaction evidence="5 6">
        <text>biotin + L-lysyl-[protein] + ATP = N(6)-biotinyl-L-lysyl-[protein] + AMP + diphosphate + H(+)</text>
        <dbReference type="Rhea" id="RHEA:11756"/>
        <dbReference type="Rhea" id="RHEA-COMP:9752"/>
        <dbReference type="Rhea" id="RHEA-COMP:10505"/>
        <dbReference type="ChEBI" id="CHEBI:15378"/>
        <dbReference type="ChEBI" id="CHEBI:29969"/>
        <dbReference type="ChEBI" id="CHEBI:30616"/>
        <dbReference type="ChEBI" id="CHEBI:33019"/>
        <dbReference type="ChEBI" id="CHEBI:57586"/>
        <dbReference type="ChEBI" id="CHEBI:83144"/>
        <dbReference type="ChEBI" id="CHEBI:456215"/>
        <dbReference type="EC" id="6.3.4.15"/>
    </reaction>
</comment>
<dbReference type="NCBIfam" id="TIGR00121">
    <property type="entry name" value="birA_ligase"/>
    <property type="match status" value="1"/>
</dbReference>
<evidence type="ECO:0000256" key="4">
    <source>
        <dbReference type="ARBA" id="ARBA00023267"/>
    </source>
</evidence>
<dbReference type="InterPro" id="IPR030855">
    <property type="entry name" value="Bifunct_BirA"/>
</dbReference>
<dbReference type="InterPro" id="IPR004408">
    <property type="entry name" value="Biotin_CoA_COase_ligase"/>
</dbReference>
<dbReference type="AlphaFoldDB" id="A0A0W0Y5E2"/>
<dbReference type="GO" id="GO:0005737">
    <property type="term" value="C:cytoplasm"/>
    <property type="evidence" value="ECO:0007669"/>
    <property type="project" value="TreeGrafter"/>
</dbReference>
<feature type="DNA-binding region" description="H-T-H motif" evidence="6">
    <location>
        <begin position="28"/>
        <end position="47"/>
    </location>
</feature>
<comment type="caution">
    <text evidence="8">The sequence shown here is derived from an EMBL/GenBank/DDBJ whole genome shotgun (WGS) entry which is preliminary data.</text>
</comment>
<keyword evidence="6" id="KW-0805">Transcription regulation</keyword>
<dbReference type="Pfam" id="PF03099">
    <property type="entry name" value="BPL_LplA_LipB"/>
    <property type="match status" value="1"/>
</dbReference>
<proteinExistence type="inferred from homology"/>